<protein>
    <submittedName>
        <fullName evidence="1">Uncharacterized protein</fullName>
    </submittedName>
</protein>
<dbReference type="EMBL" id="JACCFQ010000001">
    <property type="protein sequence ID" value="NYJ17701.1"/>
    <property type="molecule type" value="Genomic_DNA"/>
</dbReference>
<name>A0A7Z0EA37_9MICC</name>
<organism evidence="1 2">
    <name type="scientific">Nesterenkonia sandarakina</name>
    <dbReference type="NCBI Taxonomy" id="272918"/>
    <lineage>
        <taxon>Bacteria</taxon>
        <taxon>Bacillati</taxon>
        <taxon>Actinomycetota</taxon>
        <taxon>Actinomycetes</taxon>
        <taxon>Micrococcales</taxon>
        <taxon>Micrococcaceae</taxon>
        <taxon>Nesterenkonia</taxon>
    </lineage>
</organism>
<dbReference type="Proteomes" id="UP000560069">
    <property type="component" value="Unassembled WGS sequence"/>
</dbReference>
<keyword evidence="2" id="KW-1185">Reference proteome</keyword>
<dbReference type="AlphaFoldDB" id="A0A7Z0EA37"/>
<gene>
    <name evidence="1" type="ORF">HNR11_002235</name>
</gene>
<comment type="caution">
    <text evidence="1">The sequence shown here is derived from an EMBL/GenBank/DDBJ whole genome shotgun (WGS) entry which is preliminary data.</text>
</comment>
<proteinExistence type="predicted"/>
<sequence length="56" mass="6191">MMMIDLVDIAGTSARPGEDWGARDVMLRGLGPRVGRRNLHGLIRVCGNYIYFTVAV</sequence>
<reference evidence="1 2" key="1">
    <citation type="submission" date="2020-07" db="EMBL/GenBank/DDBJ databases">
        <title>Sequencing the genomes of 1000 actinobacteria strains.</title>
        <authorList>
            <person name="Klenk H.-P."/>
        </authorList>
    </citation>
    <scope>NUCLEOTIDE SEQUENCE [LARGE SCALE GENOMIC DNA]</scope>
    <source>
        <strain evidence="1 2">DSM 15664</strain>
    </source>
</reference>
<accession>A0A7Z0EA37</accession>
<evidence type="ECO:0000313" key="2">
    <source>
        <dbReference type="Proteomes" id="UP000560069"/>
    </source>
</evidence>
<evidence type="ECO:0000313" key="1">
    <source>
        <dbReference type="EMBL" id="NYJ17701.1"/>
    </source>
</evidence>